<keyword evidence="3" id="KW-0808">Transferase</keyword>
<evidence type="ECO:0000313" key="11">
    <source>
        <dbReference type="EMBL" id="CAE0611851.1"/>
    </source>
</evidence>
<dbReference type="Pfam" id="PF02782">
    <property type="entry name" value="FGGY_C"/>
    <property type="match status" value="1"/>
</dbReference>
<evidence type="ECO:0000256" key="8">
    <source>
        <dbReference type="ARBA" id="ARBA00066370"/>
    </source>
</evidence>
<dbReference type="EMBL" id="HBIS01006288">
    <property type="protein sequence ID" value="CAE0611851.1"/>
    <property type="molecule type" value="Transcribed_RNA"/>
</dbReference>
<accession>A0A7S3UGI4</accession>
<evidence type="ECO:0000256" key="9">
    <source>
        <dbReference type="ARBA" id="ARBA00072590"/>
    </source>
</evidence>
<dbReference type="GO" id="GO:0004856">
    <property type="term" value="F:D-xylulokinase activity"/>
    <property type="evidence" value="ECO:0007669"/>
    <property type="project" value="TreeGrafter"/>
</dbReference>
<comment type="cofactor">
    <cofactor evidence="1">
        <name>a divalent metal cation</name>
        <dbReference type="ChEBI" id="CHEBI:60240"/>
    </cofactor>
</comment>
<organism evidence="11">
    <name type="scientific">Picocystis salinarum</name>
    <dbReference type="NCBI Taxonomy" id="88271"/>
    <lineage>
        <taxon>Eukaryota</taxon>
        <taxon>Viridiplantae</taxon>
        <taxon>Chlorophyta</taxon>
        <taxon>Picocystophyceae</taxon>
        <taxon>Picocystales</taxon>
        <taxon>Picocystaceae</taxon>
        <taxon>Picocystis</taxon>
    </lineage>
</organism>
<name>A0A7S3UGI4_9CHLO</name>
<dbReference type="GO" id="GO:0005524">
    <property type="term" value="F:ATP binding"/>
    <property type="evidence" value="ECO:0007669"/>
    <property type="project" value="UniProtKB-KW"/>
</dbReference>
<dbReference type="FunFam" id="3.30.420.40:FF:000180">
    <property type="entry name" value="D-ribulose kinase isoform X1"/>
    <property type="match status" value="1"/>
</dbReference>
<evidence type="ECO:0000256" key="7">
    <source>
        <dbReference type="ARBA" id="ARBA00051146"/>
    </source>
</evidence>
<evidence type="ECO:0000256" key="1">
    <source>
        <dbReference type="ARBA" id="ARBA00001968"/>
    </source>
</evidence>
<evidence type="ECO:0000259" key="10">
    <source>
        <dbReference type="Pfam" id="PF02782"/>
    </source>
</evidence>
<feature type="domain" description="Carbohydrate kinase FGGY C-terminal" evidence="10">
    <location>
        <begin position="281"/>
        <end position="454"/>
    </location>
</feature>
<evidence type="ECO:0000256" key="6">
    <source>
        <dbReference type="ARBA" id="ARBA00022840"/>
    </source>
</evidence>
<keyword evidence="5" id="KW-0418">Kinase</keyword>
<protein>
    <recommendedName>
        <fullName evidence="9">D-ribulose kinase</fullName>
        <ecNumber evidence="8">2.7.1.47</ecNumber>
    </recommendedName>
</protein>
<dbReference type="EC" id="2.7.1.47" evidence="8"/>
<dbReference type="GO" id="GO:0005829">
    <property type="term" value="C:cytosol"/>
    <property type="evidence" value="ECO:0007669"/>
    <property type="project" value="TreeGrafter"/>
</dbReference>
<dbReference type="Gene3D" id="3.30.420.40">
    <property type="match status" value="2"/>
</dbReference>
<comment type="catalytic activity">
    <reaction evidence="7">
        <text>D-ribulose + ATP = D-ribulose 5-phosphate + ADP + H(+)</text>
        <dbReference type="Rhea" id="RHEA:17601"/>
        <dbReference type="ChEBI" id="CHEBI:15378"/>
        <dbReference type="ChEBI" id="CHEBI:17173"/>
        <dbReference type="ChEBI" id="CHEBI:30616"/>
        <dbReference type="ChEBI" id="CHEBI:58121"/>
        <dbReference type="ChEBI" id="CHEBI:456216"/>
        <dbReference type="EC" id="2.7.1.47"/>
    </reaction>
</comment>
<comment type="similarity">
    <text evidence="2">Belongs to the FGGY kinase family.</text>
</comment>
<proteinExistence type="inferred from homology"/>
<dbReference type="PANTHER" id="PTHR10196">
    <property type="entry name" value="SUGAR KINASE"/>
    <property type="match status" value="1"/>
</dbReference>
<evidence type="ECO:0000256" key="4">
    <source>
        <dbReference type="ARBA" id="ARBA00022741"/>
    </source>
</evidence>
<dbReference type="PANTHER" id="PTHR10196:SF80">
    <property type="entry name" value="D-RIBULOSE KINASE"/>
    <property type="match status" value="1"/>
</dbReference>
<dbReference type="InterPro" id="IPR018485">
    <property type="entry name" value="FGGY_C"/>
</dbReference>
<dbReference type="AlphaFoldDB" id="A0A7S3UGI4"/>
<sequence>MWTARHCANPAEMRTAFPRPSASTRPCVLAKASFDDPAFLGLDFGTSGARVCAIDDGKQVLLDVKRTYGAKDEDAKDPNVWKETMMGLLGDVPREIRERTVSIAIDGTSATALLVDEATGEVLTRPKMYNEAQEADVVERVKNMAPPLHTTLAATSTLCKLMAWKQERAWDGVRNPRLLHQADWLASLLHNVRSCSDWNNALKLGFEPAEEKYADWLLNDKELSPLLPNIVAPPGAPMAELSKSMAQRFMFPPTCVVCAGTTDSIAAFLAAGVTKPGEAVTSLGSTMAMKMISTQRVDNATYGVYSHRLGDVWLVGGASNTGGAVLRAHFTDDELAKLSEEIDPSTSSNLDYYPLPSVGERFPVCDPQMAPRMVPVPESRAEFLKAILEGIAKIEQRSYALLLELGASPLQLVVTCGGGAQNATWNSIRHRVLGVPVQRSDKVEAAYGSALLAMQGWRRRKLGEQMAASFPENSKAV</sequence>
<keyword evidence="4" id="KW-0547">Nucleotide-binding</keyword>
<gene>
    <name evidence="11" type="ORF">PSAL00342_LOCUS5686</name>
</gene>
<dbReference type="GO" id="GO:0019150">
    <property type="term" value="F:D-ribulokinase activity"/>
    <property type="evidence" value="ECO:0007669"/>
    <property type="project" value="UniProtKB-EC"/>
</dbReference>
<keyword evidence="6" id="KW-0067">ATP-binding</keyword>
<evidence type="ECO:0000256" key="5">
    <source>
        <dbReference type="ARBA" id="ARBA00022777"/>
    </source>
</evidence>
<dbReference type="InterPro" id="IPR043129">
    <property type="entry name" value="ATPase_NBD"/>
</dbReference>
<dbReference type="GO" id="GO:0005997">
    <property type="term" value="P:xylulose metabolic process"/>
    <property type="evidence" value="ECO:0007669"/>
    <property type="project" value="TreeGrafter"/>
</dbReference>
<reference evidence="11" key="1">
    <citation type="submission" date="2021-01" db="EMBL/GenBank/DDBJ databases">
        <authorList>
            <person name="Corre E."/>
            <person name="Pelletier E."/>
            <person name="Niang G."/>
            <person name="Scheremetjew M."/>
            <person name="Finn R."/>
            <person name="Kale V."/>
            <person name="Holt S."/>
            <person name="Cochrane G."/>
            <person name="Meng A."/>
            <person name="Brown T."/>
            <person name="Cohen L."/>
        </authorList>
    </citation>
    <scope>NUCLEOTIDE SEQUENCE</scope>
    <source>
        <strain evidence="11">CCMP1897</strain>
    </source>
</reference>
<dbReference type="SUPFAM" id="SSF53067">
    <property type="entry name" value="Actin-like ATPase domain"/>
    <property type="match status" value="2"/>
</dbReference>
<evidence type="ECO:0000256" key="3">
    <source>
        <dbReference type="ARBA" id="ARBA00022679"/>
    </source>
</evidence>
<dbReference type="CDD" id="cd07783">
    <property type="entry name" value="ASKHA_NBD_FGGY_SePSK_AtXK1-like"/>
    <property type="match status" value="1"/>
</dbReference>
<evidence type="ECO:0000256" key="2">
    <source>
        <dbReference type="ARBA" id="ARBA00009156"/>
    </source>
</evidence>